<organism evidence="3 4">
    <name type="scientific">Clostridium saccharobutylicum</name>
    <dbReference type="NCBI Taxonomy" id="169679"/>
    <lineage>
        <taxon>Bacteria</taxon>
        <taxon>Bacillati</taxon>
        <taxon>Bacillota</taxon>
        <taxon>Clostridia</taxon>
        <taxon>Eubacteriales</taxon>
        <taxon>Clostridiaceae</taxon>
        <taxon>Clostridium</taxon>
    </lineage>
</organism>
<dbReference type="PROSITE" id="PS51257">
    <property type="entry name" value="PROKAR_LIPOPROTEIN"/>
    <property type="match status" value="1"/>
</dbReference>
<evidence type="ECO:0000256" key="1">
    <source>
        <dbReference type="SAM" id="MobiDB-lite"/>
    </source>
</evidence>
<evidence type="ECO:0000313" key="3">
    <source>
        <dbReference type="EMBL" id="OOM10634.1"/>
    </source>
</evidence>
<feature type="chain" id="PRO_5039296276" description="Lipocalin-like domain-containing protein" evidence="2">
    <location>
        <begin position="25"/>
        <end position="213"/>
    </location>
</feature>
<dbReference type="RefSeq" id="WP_077866313.1">
    <property type="nucleotide sequence ID" value="NZ_LZYZ01000006.1"/>
</dbReference>
<evidence type="ECO:0000256" key="2">
    <source>
        <dbReference type="SAM" id="SignalP"/>
    </source>
</evidence>
<dbReference type="EMBL" id="LZYZ01000006">
    <property type="protein sequence ID" value="OOM10634.1"/>
    <property type="molecule type" value="Genomic_DNA"/>
</dbReference>
<gene>
    <name evidence="3" type="ORF">CLOSAC_32550</name>
</gene>
<proteinExistence type="predicted"/>
<dbReference type="Proteomes" id="UP000191154">
    <property type="component" value="Unassembled WGS sequence"/>
</dbReference>
<feature type="signal peptide" evidence="2">
    <location>
        <begin position="1"/>
        <end position="24"/>
    </location>
</feature>
<dbReference type="AlphaFoldDB" id="A0A1S8N2E4"/>
<evidence type="ECO:0000313" key="4">
    <source>
        <dbReference type="Proteomes" id="UP000191154"/>
    </source>
</evidence>
<dbReference type="STRING" id="169679.CSACC_23870"/>
<evidence type="ECO:0008006" key="5">
    <source>
        <dbReference type="Google" id="ProtNLM"/>
    </source>
</evidence>
<feature type="compositionally biased region" description="Basic and acidic residues" evidence="1">
    <location>
        <begin position="45"/>
        <end position="76"/>
    </location>
</feature>
<comment type="caution">
    <text evidence="3">The sequence shown here is derived from an EMBL/GenBank/DDBJ whole genome shotgun (WGS) entry which is preliminary data.</text>
</comment>
<sequence length="213" mass="23694">MKKNRIISALLICVVSFMLLGCEAKDANTKEKADNQTETSNNKAQENETTKDESTKKNDNDKTKSEDIISKDKNNDNTKNSSGEKSAEKFYGTWTISKDLTTSKQITTYSSDDIKSIIGQKLIFSKEKATAFGESTDTLKQTIKSPIYKKNVISKAKFEEEWKITFKDLGIQGDSITEVNVSNSKGENTCDFLIVDDNTLILSGGGVFLQLKK</sequence>
<reference evidence="3 4" key="1">
    <citation type="submission" date="2016-05" db="EMBL/GenBank/DDBJ databases">
        <title>Microbial solvent formation.</title>
        <authorList>
            <person name="Poehlein A."/>
            <person name="Montoya Solano J.D."/>
            <person name="Flitsch S."/>
            <person name="Krabben P."/>
            <person name="Duerre P."/>
            <person name="Daniel R."/>
        </authorList>
    </citation>
    <scope>NUCLEOTIDE SEQUENCE [LARGE SCALE GENOMIC DNA]</scope>
    <source>
        <strain evidence="3 4">L1-8</strain>
    </source>
</reference>
<accession>A0A1S8N2E4</accession>
<name>A0A1S8N2E4_CLOSA</name>
<feature type="region of interest" description="Disordered" evidence="1">
    <location>
        <begin position="28"/>
        <end position="85"/>
    </location>
</feature>
<protein>
    <recommendedName>
        <fullName evidence="5">Lipocalin-like domain-containing protein</fullName>
    </recommendedName>
</protein>
<keyword evidence="2" id="KW-0732">Signal</keyword>